<evidence type="ECO:0000256" key="4">
    <source>
        <dbReference type="ARBA" id="ARBA00022741"/>
    </source>
</evidence>
<comment type="function">
    <text evidence="8">Part of the ABC transporter complex PotABCD involved in spermidine/putrescine import. Responsible for energy coupling to the transport system.</text>
</comment>
<dbReference type="SUPFAM" id="SSF52540">
    <property type="entry name" value="P-loop containing nucleoside triphosphate hydrolases"/>
    <property type="match status" value="1"/>
</dbReference>
<dbReference type="Gene3D" id="3.40.50.300">
    <property type="entry name" value="P-loop containing nucleotide triphosphate hydrolases"/>
    <property type="match status" value="1"/>
</dbReference>
<dbReference type="Proteomes" id="UP000588068">
    <property type="component" value="Unassembled WGS sequence"/>
</dbReference>
<accession>A0A841HU08</accession>
<dbReference type="PANTHER" id="PTHR42781">
    <property type="entry name" value="SPERMIDINE/PUTRESCINE IMPORT ATP-BINDING PROTEIN POTA"/>
    <property type="match status" value="1"/>
</dbReference>
<proteinExistence type="inferred from homology"/>
<dbReference type="InterPro" id="IPR027417">
    <property type="entry name" value="P-loop_NTPase"/>
</dbReference>
<dbReference type="GO" id="GO:0015847">
    <property type="term" value="P:putrescine transport"/>
    <property type="evidence" value="ECO:0007669"/>
    <property type="project" value="UniProtKB-ARBA"/>
</dbReference>
<dbReference type="EC" id="7.6.2.11" evidence="8"/>
<keyword evidence="3" id="KW-0997">Cell inner membrane</keyword>
<dbReference type="Pfam" id="PF08402">
    <property type="entry name" value="TOBE_2"/>
    <property type="match status" value="1"/>
</dbReference>
<dbReference type="RefSeq" id="WP_184335162.1">
    <property type="nucleotide sequence ID" value="NZ_JACHHZ010000006.1"/>
</dbReference>
<dbReference type="AlphaFoldDB" id="A0A841HU08"/>
<reference evidence="10 11" key="1">
    <citation type="submission" date="2020-08" db="EMBL/GenBank/DDBJ databases">
        <title>Genomic Encyclopedia of Type Strains, Phase IV (KMG-IV): sequencing the most valuable type-strain genomes for metagenomic binning, comparative biology and taxonomic classification.</title>
        <authorList>
            <person name="Goeker M."/>
        </authorList>
    </citation>
    <scope>NUCLEOTIDE SEQUENCE [LARGE SCALE GENOMIC DNA]</scope>
    <source>
        <strain evidence="10 11">DSM 26723</strain>
    </source>
</reference>
<dbReference type="PANTHER" id="PTHR42781:SF5">
    <property type="entry name" value="PUTRESCINE TRANSPORT ATP-BINDING PROTEIN POTG"/>
    <property type="match status" value="1"/>
</dbReference>
<keyword evidence="2 8" id="KW-1003">Cell membrane</keyword>
<dbReference type="InterPro" id="IPR003593">
    <property type="entry name" value="AAA+_ATPase"/>
</dbReference>
<dbReference type="GO" id="GO:0043190">
    <property type="term" value="C:ATP-binding cassette (ABC) transporter complex"/>
    <property type="evidence" value="ECO:0007669"/>
    <property type="project" value="InterPro"/>
</dbReference>
<evidence type="ECO:0000256" key="7">
    <source>
        <dbReference type="ARBA" id="ARBA00023136"/>
    </source>
</evidence>
<organism evidence="10 11">
    <name type="scientific">Povalibacter uvarum</name>
    <dbReference type="NCBI Taxonomy" id="732238"/>
    <lineage>
        <taxon>Bacteria</taxon>
        <taxon>Pseudomonadati</taxon>
        <taxon>Pseudomonadota</taxon>
        <taxon>Gammaproteobacteria</taxon>
        <taxon>Steroidobacterales</taxon>
        <taxon>Steroidobacteraceae</taxon>
        <taxon>Povalibacter</taxon>
    </lineage>
</organism>
<keyword evidence="5 8" id="KW-0067">ATP-binding</keyword>
<dbReference type="GO" id="GO:0015417">
    <property type="term" value="F:ABC-type polyamine transporter activity"/>
    <property type="evidence" value="ECO:0007669"/>
    <property type="project" value="UniProtKB-EC"/>
</dbReference>
<evidence type="ECO:0000256" key="3">
    <source>
        <dbReference type="ARBA" id="ARBA00022519"/>
    </source>
</evidence>
<dbReference type="InterPro" id="IPR013611">
    <property type="entry name" value="Transp-assoc_OB_typ2"/>
</dbReference>
<dbReference type="NCBIfam" id="TIGR01187">
    <property type="entry name" value="potA"/>
    <property type="match status" value="1"/>
</dbReference>
<dbReference type="InterPro" id="IPR005893">
    <property type="entry name" value="PotA-like"/>
</dbReference>
<dbReference type="SUPFAM" id="SSF50331">
    <property type="entry name" value="MOP-like"/>
    <property type="match status" value="1"/>
</dbReference>
<feature type="domain" description="ABC transporter" evidence="9">
    <location>
        <begin position="24"/>
        <end position="254"/>
    </location>
</feature>
<gene>
    <name evidence="8" type="primary">potA</name>
    <name evidence="10" type="ORF">HNQ60_004660</name>
</gene>
<comment type="similarity">
    <text evidence="8">Belongs to the ABC transporter superfamily. Spermidine/putrescine importer (TC 3.A.1.11.1) family.</text>
</comment>
<dbReference type="Pfam" id="PF00005">
    <property type="entry name" value="ABC_tran"/>
    <property type="match status" value="1"/>
</dbReference>
<evidence type="ECO:0000256" key="8">
    <source>
        <dbReference type="RuleBase" id="RU364083"/>
    </source>
</evidence>
<comment type="caution">
    <text evidence="10">The sequence shown here is derived from an EMBL/GenBank/DDBJ whole genome shotgun (WGS) entry which is preliminary data.</text>
</comment>
<keyword evidence="11" id="KW-1185">Reference proteome</keyword>
<dbReference type="InterPro" id="IPR003439">
    <property type="entry name" value="ABC_transporter-like_ATP-bd"/>
</dbReference>
<dbReference type="InterPro" id="IPR017871">
    <property type="entry name" value="ABC_transporter-like_CS"/>
</dbReference>
<evidence type="ECO:0000313" key="10">
    <source>
        <dbReference type="EMBL" id="MBB6095769.1"/>
    </source>
</evidence>
<dbReference type="GO" id="GO:0005524">
    <property type="term" value="F:ATP binding"/>
    <property type="evidence" value="ECO:0007669"/>
    <property type="project" value="UniProtKB-KW"/>
</dbReference>
<sequence length="381" mass="42460">MATPSSRPELKIQPWNDPQAVPYISIERVTKKFGDFVAVNDVSLKIYKKELFCLLGGSGCGKTTLLRMLAGFEEPTSGKILIDGVDMAGIPPYERPVNMMFQSYALFPHMTVEQNVAFGLKQDRVPKAEIATRVADMLALVKLAQFAKRKPHQLSGGQRQRVALARSLVKRPKLLLLDEPLGALDKKLREHTQFELVNLQEQLGVTFVVVTHDQEEAMTLSSRIGVMNLGEIVQVGTPKDIYEYPSSKFVAEFIGNVNMFQGRMIEDLPDRVRIESPELGGTIFVDHGVSSAPDVLLWAAVRPEKINISIEKPDQADNVAHGVVKEIAYMGDMSIYLVQLDSGKVVRVTQPNAYRHADDLITWDQSVYVHWHPSSPVVLGE</sequence>
<dbReference type="GO" id="GO:0016887">
    <property type="term" value="F:ATP hydrolysis activity"/>
    <property type="evidence" value="ECO:0007669"/>
    <property type="project" value="InterPro"/>
</dbReference>
<comment type="catalytic activity">
    <reaction evidence="8">
        <text>ATP + H2O + polyamine-[polyamine-binding protein]Side 1 = ADP + phosphate + polyamineSide 2 + [polyamine-binding protein]Side 1.</text>
        <dbReference type="EC" id="7.6.2.11"/>
    </reaction>
</comment>
<keyword evidence="4 8" id="KW-0547">Nucleotide-binding</keyword>
<evidence type="ECO:0000313" key="11">
    <source>
        <dbReference type="Proteomes" id="UP000588068"/>
    </source>
</evidence>
<keyword evidence="7 8" id="KW-0472">Membrane</keyword>
<dbReference type="Gene3D" id="2.40.50.100">
    <property type="match status" value="1"/>
</dbReference>
<dbReference type="PROSITE" id="PS00211">
    <property type="entry name" value="ABC_TRANSPORTER_1"/>
    <property type="match status" value="1"/>
</dbReference>
<evidence type="ECO:0000256" key="1">
    <source>
        <dbReference type="ARBA" id="ARBA00022448"/>
    </source>
</evidence>
<evidence type="ECO:0000256" key="6">
    <source>
        <dbReference type="ARBA" id="ARBA00022967"/>
    </source>
</evidence>
<name>A0A841HU08_9GAMM</name>
<dbReference type="InterPro" id="IPR008995">
    <property type="entry name" value="Mo/tungstate-bd_C_term_dom"/>
</dbReference>
<evidence type="ECO:0000256" key="2">
    <source>
        <dbReference type="ARBA" id="ARBA00022475"/>
    </source>
</evidence>
<comment type="subunit">
    <text evidence="8">The complex is composed of two ATP-binding proteins (PotA), two transmembrane proteins (PotB and PotC) and a solute-binding protein (PotD).</text>
</comment>
<keyword evidence="1 8" id="KW-0813">Transport</keyword>
<dbReference type="InterPro" id="IPR050093">
    <property type="entry name" value="ABC_SmlMolc_Importer"/>
</dbReference>
<dbReference type="SMART" id="SM00382">
    <property type="entry name" value="AAA"/>
    <property type="match status" value="1"/>
</dbReference>
<protein>
    <recommendedName>
        <fullName evidence="8">Spermidine/putrescine import ATP-binding protein PotA</fullName>
        <ecNumber evidence="8">7.6.2.11</ecNumber>
    </recommendedName>
</protein>
<dbReference type="PROSITE" id="PS50893">
    <property type="entry name" value="ABC_TRANSPORTER_2"/>
    <property type="match status" value="1"/>
</dbReference>
<evidence type="ECO:0000256" key="5">
    <source>
        <dbReference type="ARBA" id="ARBA00022840"/>
    </source>
</evidence>
<keyword evidence="6 8" id="KW-1278">Translocase</keyword>
<evidence type="ECO:0000259" key="9">
    <source>
        <dbReference type="PROSITE" id="PS50893"/>
    </source>
</evidence>
<dbReference type="FunFam" id="3.40.50.300:FF:000133">
    <property type="entry name" value="Spermidine/putrescine import ATP-binding protein PotA"/>
    <property type="match status" value="1"/>
</dbReference>
<dbReference type="EMBL" id="JACHHZ010000006">
    <property type="protein sequence ID" value="MBB6095769.1"/>
    <property type="molecule type" value="Genomic_DNA"/>
</dbReference>